<name>A0A6L7GI69_9SPHN</name>
<reference evidence="1 2" key="1">
    <citation type="submission" date="2019-12" db="EMBL/GenBank/DDBJ databases">
        <title>Genomic-based taxomic classification of the family Erythrobacteraceae.</title>
        <authorList>
            <person name="Xu L."/>
        </authorList>
    </citation>
    <scope>NUCLEOTIDE SEQUENCE [LARGE SCALE GENOMIC DNA]</scope>
    <source>
        <strain evidence="1 2">KCTC 52259</strain>
    </source>
</reference>
<dbReference type="AlphaFoldDB" id="A0A6L7GI69"/>
<sequence length="264" mass="29588">MASAPQPTLPLFYNDLMPLNSRDHSTWKTKPIEAATWLVSQHAIPLTVDEFVQAQRDYPIVFSSGDNPLPLALMGLNEGVNTFVDEQGKVNEPVYLPAYIRRYPFMLARLTQDAEELSLCFDPTTESLGEFEDGTPLFDAEGKPSEGTNEILQFCERFEEAGVRTKAFIDELTKHELLMDGEIAISQTDNQENPFVYRGFQMIDQEKLREVRGDVLRTWNQNGLMALIHAHLFSLDLMRAIFSRQVQQGKGPQLAAPAAAGPAA</sequence>
<gene>
    <name evidence="1" type="ORF">GRI44_06455</name>
</gene>
<dbReference type="OrthoDB" id="9806524at2"/>
<organism evidence="1 2">
    <name type="scientific">Allopontixanthobacter confluentis</name>
    <dbReference type="NCBI Taxonomy" id="1849021"/>
    <lineage>
        <taxon>Bacteria</taxon>
        <taxon>Pseudomonadati</taxon>
        <taxon>Pseudomonadota</taxon>
        <taxon>Alphaproteobacteria</taxon>
        <taxon>Sphingomonadales</taxon>
        <taxon>Erythrobacteraceae</taxon>
        <taxon>Allopontixanthobacter</taxon>
    </lineage>
</organism>
<evidence type="ECO:0000313" key="2">
    <source>
        <dbReference type="Proteomes" id="UP000473531"/>
    </source>
</evidence>
<evidence type="ECO:0000313" key="1">
    <source>
        <dbReference type="EMBL" id="MXP14391.1"/>
    </source>
</evidence>
<keyword evidence="2" id="KW-1185">Reference proteome</keyword>
<proteinExistence type="predicted"/>
<accession>A0A6L7GI69</accession>
<dbReference type="EMBL" id="WTYU01000001">
    <property type="protein sequence ID" value="MXP14391.1"/>
    <property type="molecule type" value="Genomic_DNA"/>
</dbReference>
<protein>
    <submittedName>
        <fullName evidence="1">Multidrug transporter</fullName>
    </submittedName>
</protein>
<comment type="caution">
    <text evidence="1">The sequence shown here is derived from an EMBL/GenBank/DDBJ whole genome shotgun (WGS) entry which is preliminary data.</text>
</comment>
<dbReference type="InterPro" id="IPR010836">
    <property type="entry name" value="SapC"/>
</dbReference>
<dbReference type="RefSeq" id="WP_160600552.1">
    <property type="nucleotide sequence ID" value="NZ_WTYU01000001.1"/>
</dbReference>
<dbReference type="Proteomes" id="UP000473531">
    <property type="component" value="Unassembled WGS sequence"/>
</dbReference>
<dbReference type="Pfam" id="PF07277">
    <property type="entry name" value="SapC"/>
    <property type="match status" value="1"/>
</dbReference>